<feature type="region of interest" description="Disordered" evidence="1">
    <location>
        <begin position="132"/>
        <end position="152"/>
    </location>
</feature>
<organism evidence="2">
    <name type="scientific">Tanacetum cinerariifolium</name>
    <name type="common">Dalmatian daisy</name>
    <name type="synonym">Chrysanthemum cinerariifolium</name>
    <dbReference type="NCBI Taxonomy" id="118510"/>
    <lineage>
        <taxon>Eukaryota</taxon>
        <taxon>Viridiplantae</taxon>
        <taxon>Streptophyta</taxon>
        <taxon>Embryophyta</taxon>
        <taxon>Tracheophyta</taxon>
        <taxon>Spermatophyta</taxon>
        <taxon>Magnoliopsida</taxon>
        <taxon>eudicotyledons</taxon>
        <taxon>Gunneridae</taxon>
        <taxon>Pentapetalae</taxon>
        <taxon>asterids</taxon>
        <taxon>campanulids</taxon>
        <taxon>Asterales</taxon>
        <taxon>Asteraceae</taxon>
        <taxon>Asteroideae</taxon>
        <taxon>Anthemideae</taxon>
        <taxon>Anthemidinae</taxon>
        <taxon>Tanacetum</taxon>
    </lineage>
</organism>
<dbReference type="AlphaFoldDB" id="A0A699R7V8"/>
<protein>
    <submittedName>
        <fullName evidence="2">Uncharacterized protein</fullName>
    </submittedName>
</protein>
<proteinExistence type="predicted"/>
<sequence>LAKGKVKAVSDEPAIARCSKGSGREGRASPLSPQWRTGVPPGLSPALQGKDGSRQLSQPDIPGSCLAKMGVHNPTNHDSCCRNHRPSFRRLYRRLVARPAHGYGRLHRRPLEHHHGPQRKRLLLHRLDVRPVRGHFPPKNSARPARKDTRHGPLLRPSLVFYAAGRAAAARGPLERRPHAQRKRLLRYGLSAGPVRCHRRAKEHPGHALGIE</sequence>
<name>A0A699R7V8_TANCI</name>
<gene>
    <name evidence="2" type="ORF">Tci_852022</name>
</gene>
<accession>A0A699R7V8</accession>
<reference evidence="2" key="1">
    <citation type="journal article" date="2019" name="Sci. Rep.">
        <title>Draft genome of Tanacetum cinerariifolium, the natural source of mosquito coil.</title>
        <authorList>
            <person name="Yamashiro T."/>
            <person name="Shiraishi A."/>
            <person name="Satake H."/>
            <person name="Nakayama K."/>
        </authorList>
    </citation>
    <scope>NUCLEOTIDE SEQUENCE</scope>
</reference>
<comment type="caution">
    <text evidence="2">The sequence shown here is derived from an EMBL/GenBank/DDBJ whole genome shotgun (WGS) entry which is preliminary data.</text>
</comment>
<dbReference type="EMBL" id="BKCJ011073295">
    <property type="protein sequence ID" value="GFC80052.1"/>
    <property type="molecule type" value="Genomic_DNA"/>
</dbReference>
<evidence type="ECO:0000313" key="2">
    <source>
        <dbReference type="EMBL" id="GFC80052.1"/>
    </source>
</evidence>
<feature type="non-terminal residue" evidence="2">
    <location>
        <position position="1"/>
    </location>
</feature>
<evidence type="ECO:0000256" key="1">
    <source>
        <dbReference type="SAM" id="MobiDB-lite"/>
    </source>
</evidence>
<feature type="region of interest" description="Disordered" evidence="1">
    <location>
        <begin position="1"/>
        <end position="68"/>
    </location>
</feature>